<sequence length="144" mass="15996">MELKLGGGGDLIPRITLHRWCKQRLYLTFKHTQTTNYSALPPMSVPPPDHAWLVPVSVGSTTGLLLLLSLVIVVLAIRRVKASRRQKKREKESCWTQNTSTYPIDLTFDNVVFADPTSQKPSSDPQASSGPLSVSSLQFSTFRS</sequence>
<dbReference type="FunCoup" id="A0A6P8Q1A0">
    <property type="interactions" value="17"/>
</dbReference>
<reference evidence="4" key="1">
    <citation type="submission" date="2025-08" db="UniProtKB">
        <authorList>
            <consortium name="RefSeq"/>
        </authorList>
    </citation>
    <scope>IDENTIFICATION</scope>
</reference>
<feature type="region of interest" description="Disordered" evidence="1">
    <location>
        <begin position="115"/>
        <end position="144"/>
    </location>
</feature>
<accession>A0A6P8Q1A0</accession>
<dbReference type="AlphaFoldDB" id="A0A6P8Q1A0"/>
<gene>
    <name evidence="4" type="primary">C16H19orf38</name>
</gene>
<evidence type="ECO:0000313" key="3">
    <source>
        <dbReference type="Proteomes" id="UP000515159"/>
    </source>
</evidence>
<keyword evidence="2" id="KW-0812">Transmembrane</keyword>
<name>A0A6P8Q1A0_GEOSA</name>
<dbReference type="KEGG" id="gsh:117350595"/>
<evidence type="ECO:0000256" key="2">
    <source>
        <dbReference type="SAM" id="Phobius"/>
    </source>
</evidence>
<organism evidence="3 4">
    <name type="scientific">Geotrypetes seraphini</name>
    <name type="common">Gaboon caecilian</name>
    <name type="synonym">Caecilia seraphini</name>
    <dbReference type="NCBI Taxonomy" id="260995"/>
    <lineage>
        <taxon>Eukaryota</taxon>
        <taxon>Metazoa</taxon>
        <taxon>Chordata</taxon>
        <taxon>Craniata</taxon>
        <taxon>Vertebrata</taxon>
        <taxon>Euteleostomi</taxon>
        <taxon>Amphibia</taxon>
        <taxon>Gymnophiona</taxon>
        <taxon>Geotrypetes</taxon>
    </lineage>
</organism>
<dbReference type="OrthoDB" id="10379803at2759"/>
<keyword evidence="3" id="KW-1185">Reference proteome</keyword>
<dbReference type="GeneID" id="117350595"/>
<dbReference type="Proteomes" id="UP000515159">
    <property type="component" value="Chromosome 16"/>
</dbReference>
<keyword evidence="2" id="KW-1133">Transmembrane helix</keyword>
<feature type="transmembrane region" description="Helical" evidence="2">
    <location>
        <begin position="52"/>
        <end position="77"/>
    </location>
</feature>
<evidence type="ECO:0000256" key="1">
    <source>
        <dbReference type="SAM" id="MobiDB-lite"/>
    </source>
</evidence>
<dbReference type="PANTHER" id="PTHR36859">
    <property type="entry name" value="PROTEIN HIDE1"/>
    <property type="match status" value="1"/>
</dbReference>
<dbReference type="InParanoid" id="A0A6P8Q1A0"/>
<feature type="compositionally biased region" description="Polar residues" evidence="1">
    <location>
        <begin position="116"/>
        <end position="144"/>
    </location>
</feature>
<dbReference type="InterPro" id="IPR040438">
    <property type="entry name" value="HIDE1"/>
</dbReference>
<dbReference type="PANTHER" id="PTHR36859:SF1">
    <property type="entry name" value="PROTEIN HIDE1"/>
    <property type="match status" value="1"/>
</dbReference>
<keyword evidence="2" id="KW-0472">Membrane</keyword>
<evidence type="ECO:0000313" key="4">
    <source>
        <dbReference type="RefSeq" id="XP_033780848.1"/>
    </source>
</evidence>
<protein>
    <submittedName>
        <fullName evidence="4">Protein HIDE1 isoform X1</fullName>
    </submittedName>
</protein>
<dbReference type="CTD" id="100348199"/>
<dbReference type="RefSeq" id="XP_033780848.1">
    <property type="nucleotide sequence ID" value="XM_033924957.1"/>
</dbReference>
<proteinExistence type="predicted"/>